<dbReference type="AlphaFoldDB" id="A0AA48KFK5"/>
<sequence length="480" mass="49532">MSDPLRQRAARALHTWAGLACALVLFVVFCAGALTVFGKELDRWGAGETRPAAQADPAALEAAAAEIQRRHPELKGAFSLAVPGELGPDPVAYWQDPATGDWVFGSAGDLASGRPAAARGGLGTFFNELHHEFGLGRAGALLLGGVCLLYALALLTGAILHLPRGRRALSVAWKAPARRTWGDTHGALGLAALPLHGIFAVTGALFSLFLVLVATYDATVYRGQLAPRLDAILGTAAPAASGRPGSPLPLARLLEAASAAAPGFEPRFLRFVHAGDAAATLQILGHRPGGVAPFGQLAVAMDTGTVTDVQVPGRRDGNHALLSTLYGLHFGDFGGRTVQAAWFTFGVAGALAFLAGMGVAVEARWKRRPRQAQLMARLTVGVCGGALAGLAACFPAARLGAASLGWVFWPCLLGGVLWAGLGPLRRSLRGLAWATAAGALAIPLLSLSTHPVLAVLGAAAGALFLVLGARLPRHARNAWA</sequence>
<feature type="transmembrane region" description="Helical" evidence="1">
    <location>
        <begin position="188"/>
        <end position="216"/>
    </location>
</feature>
<evidence type="ECO:0000313" key="2">
    <source>
        <dbReference type="EMBL" id="BDU78397.1"/>
    </source>
</evidence>
<evidence type="ECO:0000256" key="1">
    <source>
        <dbReference type="SAM" id="Phobius"/>
    </source>
</evidence>
<feature type="transmembrane region" description="Helical" evidence="1">
    <location>
        <begin position="12"/>
        <end position="37"/>
    </location>
</feature>
<feature type="transmembrane region" description="Helical" evidence="1">
    <location>
        <begin position="374"/>
        <end position="397"/>
    </location>
</feature>
<keyword evidence="1" id="KW-0812">Transmembrane</keyword>
<organism evidence="2 3">
    <name type="scientific">Mesoterricola sediminis</name>
    <dbReference type="NCBI Taxonomy" id="2927980"/>
    <lineage>
        <taxon>Bacteria</taxon>
        <taxon>Pseudomonadati</taxon>
        <taxon>Acidobacteriota</taxon>
        <taxon>Holophagae</taxon>
        <taxon>Holophagales</taxon>
        <taxon>Holophagaceae</taxon>
        <taxon>Mesoterricola</taxon>
    </lineage>
</organism>
<dbReference type="PANTHER" id="PTHR34219">
    <property type="entry name" value="IRON-REGULATED INNER MEMBRANE PROTEIN-RELATED"/>
    <property type="match status" value="1"/>
</dbReference>
<gene>
    <name evidence="2" type="ORF">METESE_33550</name>
</gene>
<feature type="transmembrane region" description="Helical" evidence="1">
    <location>
        <begin position="138"/>
        <end position="160"/>
    </location>
</feature>
<dbReference type="Pfam" id="PF03929">
    <property type="entry name" value="PepSY_TM"/>
    <property type="match status" value="1"/>
</dbReference>
<feature type="transmembrane region" description="Helical" evidence="1">
    <location>
        <begin position="403"/>
        <end position="421"/>
    </location>
</feature>
<evidence type="ECO:0000313" key="3">
    <source>
        <dbReference type="Proteomes" id="UP001228113"/>
    </source>
</evidence>
<feature type="transmembrane region" description="Helical" evidence="1">
    <location>
        <begin position="340"/>
        <end position="362"/>
    </location>
</feature>
<dbReference type="RefSeq" id="WP_316410690.1">
    <property type="nucleotide sequence ID" value="NZ_AP027081.1"/>
</dbReference>
<dbReference type="InterPro" id="IPR005625">
    <property type="entry name" value="PepSY-ass_TM"/>
</dbReference>
<keyword evidence="1" id="KW-0472">Membrane</keyword>
<keyword evidence="3" id="KW-1185">Reference proteome</keyword>
<dbReference type="Proteomes" id="UP001228113">
    <property type="component" value="Chromosome"/>
</dbReference>
<evidence type="ECO:0008006" key="4">
    <source>
        <dbReference type="Google" id="ProtNLM"/>
    </source>
</evidence>
<feature type="transmembrane region" description="Helical" evidence="1">
    <location>
        <begin position="452"/>
        <end position="471"/>
    </location>
</feature>
<protein>
    <recommendedName>
        <fullName evidence="4">PepSY domain-containing protein</fullName>
    </recommendedName>
</protein>
<reference evidence="2" key="1">
    <citation type="journal article" date="2023" name="Int. J. Syst. Evol. Microbiol.">
        <title>Mesoterricola silvestris gen. nov., sp. nov., Mesoterricola sediminis sp. nov., Geothrix oryzae sp. nov., Geothrix edaphica sp. nov., Geothrix rubra sp. nov., and Geothrix limicola sp. nov., six novel members of Acidobacteriota isolated from soils.</title>
        <authorList>
            <person name="Itoh H."/>
            <person name="Sugisawa Y."/>
            <person name="Mise K."/>
            <person name="Xu Z."/>
            <person name="Kuniyasu M."/>
            <person name="Ushijima N."/>
            <person name="Kawano K."/>
            <person name="Kobayashi E."/>
            <person name="Shiratori Y."/>
            <person name="Masuda Y."/>
            <person name="Senoo K."/>
        </authorList>
    </citation>
    <scope>NUCLEOTIDE SEQUENCE</scope>
    <source>
        <strain evidence="2">W786</strain>
    </source>
</reference>
<keyword evidence="1" id="KW-1133">Transmembrane helix</keyword>
<dbReference type="PANTHER" id="PTHR34219:SF9">
    <property type="entry name" value="IRON-REGULATED INNER MEMBRANE PROTEIN"/>
    <property type="match status" value="1"/>
</dbReference>
<dbReference type="EMBL" id="AP027081">
    <property type="protein sequence ID" value="BDU78397.1"/>
    <property type="molecule type" value="Genomic_DNA"/>
</dbReference>
<name>A0AA48KFK5_9BACT</name>
<dbReference type="KEGG" id="msea:METESE_33550"/>
<feature type="transmembrane region" description="Helical" evidence="1">
    <location>
        <begin position="428"/>
        <end position="446"/>
    </location>
</feature>
<proteinExistence type="predicted"/>
<accession>A0AA48KFK5</accession>